<dbReference type="NCBIfam" id="TIGR00254">
    <property type="entry name" value="GGDEF"/>
    <property type="match status" value="1"/>
</dbReference>
<comment type="catalytic activity">
    <reaction evidence="2">
        <text>2 GTP = 3',3'-c-di-GMP + 2 diphosphate</text>
        <dbReference type="Rhea" id="RHEA:24898"/>
        <dbReference type="ChEBI" id="CHEBI:33019"/>
        <dbReference type="ChEBI" id="CHEBI:37565"/>
        <dbReference type="ChEBI" id="CHEBI:58805"/>
        <dbReference type="EC" id="2.7.7.65"/>
    </reaction>
</comment>
<evidence type="ECO:0000256" key="4">
    <source>
        <dbReference type="SAM" id="SignalP"/>
    </source>
</evidence>
<dbReference type="EC" id="2.7.7.65" evidence="1"/>
<dbReference type="Pfam" id="PF14938">
    <property type="entry name" value="SNAP"/>
    <property type="match status" value="1"/>
</dbReference>
<evidence type="ECO:0000313" key="7">
    <source>
        <dbReference type="Proteomes" id="UP000815846"/>
    </source>
</evidence>
<accession>A0ABY3N2A0</accession>
<reference evidence="6 7" key="1">
    <citation type="submission" date="2019-08" db="EMBL/GenBank/DDBJ databases">
        <title>Microbe sample from Colwellia echini.</title>
        <authorList>
            <person name="Christiansen L."/>
            <person name="Pathiraja D."/>
            <person name="Schultz-Johansen M."/>
            <person name="Choi I.-G."/>
            <person name="Stougaard P."/>
        </authorList>
    </citation>
    <scope>NUCLEOTIDE SEQUENCE [LARGE SCALE GENOMIC DNA]</scope>
    <source>
        <strain evidence="6 7">A3</strain>
    </source>
</reference>
<evidence type="ECO:0000256" key="2">
    <source>
        <dbReference type="ARBA" id="ARBA00034247"/>
    </source>
</evidence>
<proteinExistence type="predicted"/>
<dbReference type="EMBL" id="PJAI02000001">
    <property type="protein sequence ID" value="TYK67434.1"/>
    <property type="molecule type" value="Genomic_DNA"/>
</dbReference>
<dbReference type="InterPro" id="IPR043128">
    <property type="entry name" value="Rev_trsase/Diguanyl_cyclase"/>
</dbReference>
<dbReference type="SUPFAM" id="SSF48452">
    <property type="entry name" value="TPR-like"/>
    <property type="match status" value="2"/>
</dbReference>
<gene>
    <name evidence="6" type="ORF">CWS31_002605</name>
</gene>
<feature type="repeat" description="TPR" evidence="3">
    <location>
        <begin position="116"/>
        <end position="149"/>
    </location>
</feature>
<organism evidence="6 7">
    <name type="scientific">Colwellia echini</name>
    <dbReference type="NCBI Taxonomy" id="1982103"/>
    <lineage>
        <taxon>Bacteria</taxon>
        <taxon>Pseudomonadati</taxon>
        <taxon>Pseudomonadota</taxon>
        <taxon>Gammaproteobacteria</taxon>
        <taxon>Alteromonadales</taxon>
        <taxon>Colwelliaceae</taxon>
        <taxon>Colwellia</taxon>
    </lineage>
</organism>
<keyword evidence="4" id="KW-0732">Signal</keyword>
<comment type="caution">
    <text evidence="6">The sequence shown here is derived from an EMBL/GenBank/DDBJ whole genome shotgun (WGS) entry which is preliminary data.</text>
</comment>
<dbReference type="Gene3D" id="3.30.70.270">
    <property type="match status" value="1"/>
</dbReference>
<dbReference type="InterPro" id="IPR000160">
    <property type="entry name" value="GGDEF_dom"/>
</dbReference>
<evidence type="ECO:0000259" key="5">
    <source>
        <dbReference type="PROSITE" id="PS50887"/>
    </source>
</evidence>
<dbReference type="PROSITE" id="PS50887">
    <property type="entry name" value="GGDEF"/>
    <property type="match status" value="1"/>
</dbReference>
<feature type="signal peptide" evidence="4">
    <location>
        <begin position="1"/>
        <end position="27"/>
    </location>
</feature>
<dbReference type="PROSITE" id="PS50005">
    <property type="entry name" value="TPR"/>
    <property type="match status" value="1"/>
</dbReference>
<dbReference type="InterPro" id="IPR050469">
    <property type="entry name" value="Diguanylate_Cyclase"/>
</dbReference>
<dbReference type="SMART" id="SM00267">
    <property type="entry name" value="GGDEF"/>
    <property type="match status" value="1"/>
</dbReference>
<feature type="domain" description="GGDEF" evidence="5">
    <location>
        <begin position="507"/>
        <end position="638"/>
    </location>
</feature>
<dbReference type="PANTHER" id="PTHR45138:SF9">
    <property type="entry name" value="DIGUANYLATE CYCLASE DGCM-RELATED"/>
    <property type="match status" value="1"/>
</dbReference>
<dbReference type="Pfam" id="PF07720">
    <property type="entry name" value="TPR_3"/>
    <property type="match status" value="1"/>
</dbReference>
<evidence type="ECO:0000256" key="1">
    <source>
        <dbReference type="ARBA" id="ARBA00012528"/>
    </source>
</evidence>
<feature type="chain" id="PRO_5046879141" description="diguanylate cyclase" evidence="4">
    <location>
        <begin position="28"/>
        <end position="639"/>
    </location>
</feature>
<dbReference type="InterPro" id="IPR011990">
    <property type="entry name" value="TPR-like_helical_dom_sf"/>
</dbReference>
<evidence type="ECO:0000256" key="3">
    <source>
        <dbReference type="PROSITE-ProRule" id="PRU00339"/>
    </source>
</evidence>
<dbReference type="SMART" id="SM00028">
    <property type="entry name" value="TPR"/>
    <property type="match status" value="5"/>
</dbReference>
<dbReference type="SUPFAM" id="SSF55073">
    <property type="entry name" value="Nucleotide cyclase"/>
    <property type="match status" value="1"/>
</dbReference>
<dbReference type="PANTHER" id="PTHR45138">
    <property type="entry name" value="REGULATORY COMPONENTS OF SENSORY TRANSDUCTION SYSTEM"/>
    <property type="match status" value="1"/>
</dbReference>
<dbReference type="InterPro" id="IPR019734">
    <property type="entry name" value="TPR_rpt"/>
</dbReference>
<dbReference type="CDD" id="cd01949">
    <property type="entry name" value="GGDEF"/>
    <property type="match status" value="1"/>
</dbReference>
<name>A0ABY3N2A0_9GAMM</name>
<sequence length="639" mass="72319">MLCILKKFQVFIIRISVLYCLIFTAVAAQQQDNIQLFDQIIEQVKILKKTDLTSSLKQLTVFENQLSALTIEQNLLYFKLLCEIQIAQNKYSAAKETANQGLNITKQLASPSLIISELLYLKGFAFESLGDLNQAAKEYKKGLEVAESLHSKVQIAAGLINLGTIAYLRDDLKRALILLNDAYNIAGKTDDEKIKGTANSVLGILYSHLQQDEQSMAYYQQSYLHFKAAGMLLSAHNSLHNIASKHASNKNYAQAINVFKQLIAESNKDTTNDSMFAVYSGLAWAYIKQDKSNPEAAYQYLLKAKEHLQFTEKIDDKLKFYIDEAYILAELKRFDEALGSIETVIKILALRPDMSKANKEDYLRMIALNANVFYQQKKFKQAYDTQSQLIFLTDKVYENEDNSSITQVRLKLEAEQADKQNKLLYNEQALYEASLNEVNLENKIQRHYLIISALVALAFAWVLVKLIQSQQRLKIASNIDALTGVANRRSLMNKSQEAFELAKMQANPLSILMIDVDHFKNINDSLGHNVGDKVLKQLALLSSSMMRKSDIFGRFGGEEFMICLPKTNFKSAMDIGERIRTCINEYSWQIKTIDKVTVSIGVACLADESDLVSLIKKADEQLYKAKESGRDKVCGDDLY</sequence>
<dbReference type="Gene3D" id="1.25.40.10">
    <property type="entry name" value="Tetratricopeptide repeat domain"/>
    <property type="match status" value="2"/>
</dbReference>
<keyword evidence="7" id="KW-1185">Reference proteome</keyword>
<dbReference type="InterPro" id="IPR011716">
    <property type="entry name" value="TPR-3"/>
</dbReference>
<protein>
    <recommendedName>
        <fullName evidence="1">diguanylate cyclase</fullName>
        <ecNumber evidence="1">2.7.7.65</ecNumber>
    </recommendedName>
</protein>
<dbReference type="InterPro" id="IPR029787">
    <property type="entry name" value="Nucleotide_cyclase"/>
</dbReference>
<dbReference type="Pfam" id="PF00990">
    <property type="entry name" value="GGDEF"/>
    <property type="match status" value="1"/>
</dbReference>
<keyword evidence="3" id="KW-0802">TPR repeat</keyword>
<evidence type="ECO:0000313" key="6">
    <source>
        <dbReference type="EMBL" id="TYK67434.1"/>
    </source>
</evidence>
<dbReference type="Proteomes" id="UP000815846">
    <property type="component" value="Unassembled WGS sequence"/>
</dbReference>